<keyword evidence="2" id="KW-1185">Reference proteome</keyword>
<reference evidence="1 2" key="1">
    <citation type="submission" date="2019-04" db="EMBL/GenBank/DDBJ databases">
        <title>Friends and foes A comparative genomics study of 23 Aspergillus species from section Flavi.</title>
        <authorList>
            <consortium name="DOE Joint Genome Institute"/>
            <person name="Kjaerbolling I."/>
            <person name="Vesth T."/>
            <person name="Frisvad J.C."/>
            <person name="Nybo J.L."/>
            <person name="Theobald S."/>
            <person name="Kildgaard S."/>
            <person name="Isbrandt T."/>
            <person name="Kuo A."/>
            <person name="Sato A."/>
            <person name="Lyhne E.K."/>
            <person name="Kogle M.E."/>
            <person name="Wiebenga A."/>
            <person name="Kun R.S."/>
            <person name="Lubbers R.J."/>
            <person name="Makela M.R."/>
            <person name="Barry K."/>
            <person name="Chovatia M."/>
            <person name="Clum A."/>
            <person name="Daum C."/>
            <person name="Haridas S."/>
            <person name="He G."/>
            <person name="LaButti K."/>
            <person name="Lipzen A."/>
            <person name="Mondo S."/>
            <person name="Riley R."/>
            <person name="Salamov A."/>
            <person name="Simmons B.A."/>
            <person name="Magnuson J.K."/>
            <person name="Henrissat B."/>
            <person name="Mortensen U.H."/>
            <person name="Larsen T.O."/>
            <person name="Devries R.P."/>
            <person name="Grigoriev I.V."/>
            <person name="Machida M."/>
            <person name="Baker S.E."/>
            <person name="Andersen M.R."/>
        </authorList>
    </citation>
    <scope>NUCLEOTIDE SEQUENCE [LARGE SCALE GENOMIC DNA]</scope>
    <source>
        <strain evidence="1 2">IBT 18842</strain>
    </source>
</reference>
<evidence type="ECO:0000313" key="2">
    <source>
        <dbReference type="Proteomes" id="UP000325780"/>
    </source>
</evidence>
<protein>
    <recommendedName>
        <fullName evidence="3">F-box domain-containing protein</fullName>
    </recommendedName>
</protein>
<dbReference type="EMBL" id="ML742268">
    <property type="protein sequence ID" value="KAE8146361.1"/>
    <property type="molecule type" value="Genomic_DNA"/>
</dbReference>
<evidence type="ECO:0000313" key="1">
    <source>
        <dbReference type="EMBL" id="KAE8146361.1"/>
    </source>
</evidence>
<organism evidence="1 2">
    <name type="scientific">Aspergillus avenaceus</name>
    <dbReference type="NCBI Taxonomy" id="36643"/>
    <lineage>
        <taxon>Eukaryota</taxon>
        <taxon>Fungi</taxon>
        <taxon>Dikarya</taxon>
        <taxon>Ascomycota</taxon>
        <taxon>Pezizomycotina</taxon>
        <taxon>Eurotiomycetes</taxon>
        <taxon>Eurotiomycetidae</taxon>
        <taxon>Eurotiales</taxon>
        <taxon>Aspergillaceae</taxon>
        <taxon>Aspergillus</taxon>
        <taxon>Aspergillus subgen. Circumdati</taxon>
    </lineage>
</organism>
<gene>
    <name evidence="1" type="ORF">BDV25DRAFT_162655</name>
</gene>
<dbReference type="AlphaFoldDB" id="A0A5N6TJV6"/>
<evidence type="ECO:0008006" key="3">
    <source>
        <dbReference type="Google" id="ProtNLM"/>
    </source>
</evidence>
<proteinExistence type="predicted"/>
<sequence>MMLPQRSPFESLPNELLDEIIVNLWTTPPSVSRVNQPPSASIARSTSRDLKNLARSCSRLLAAVRPRLFAHVCLDLQDVDELLSYIETWDLARYVTTLVVRGRDSPENREDPYWWRQVLARINPQRITVVAPPSFIGKMMGTQIFEGHTWAFDVPLQTLQLNQDSRTDAPLTSLDKCSCLLEARTWSSLLFNESSSLRAYSHYEYFLFQVPSLFSTWGSLAYVRPRPQKFSLTAALNQLTSFRYTAVFPFYNHVKLVLNAVELMKNLRSLSIQLSPCKGDKATEVEQKSSMDPSDPWMEITTGYSIIAHSVRDLGNRGNLVEFTACDYAFDNLRPELSSILSEILGHSDWVHDGNGTWTKKKKKATRYTPVEIVL</sequence>
<name>A0A5N6TJV6_ASPAV</name>
<accession>A0A5N6TJV6</accession>
<dbReference type="Proteomes" id="UP000325780">
    <property type="component" value="Unassembled WGS sequence"/>
</dbReference>
<dbReference type="OrthoDB" id="5296720at2759"/>